<name>A0A7Y0LZV3_CELFI</name>
<comment type="function">
    <text evidence="6">The UvrABC repair system catalyzes the recognition and processing of DNA lesions. UvrC both incises the 5' and 3' sides of the lesion. The N-terminal half is responsible for the 3' incision and the C-terminal half is responsible for the 5' incision.</text>
</comment>
<dbReference type="Pfam" id="PF08459">
    <property type="entry name" value="UvrC_RNaseH_dom"/>
    <property type="match status" value="1"/>
</dbReference>
<accession>A0A7Y0LZV3</accession>
<dbReference type="SMART" id="SM00278">
    <property type="entry name" value="HhH1"/>
    <property type="match status" value="2"/>
</dbReference>
<dbReference type="GO" id="GO:0009432">
    <property type="term" value="P:SOS response"/>
    <property type="evidence" value="ECO:0007669"/>
    <property type="project" value="UniProtKB-UniRule"/>
</dbReference>
<keyword evidence="12" id="KW-1185">Reference proteome</keyword>
<evidence type="ECO:0000256" key="3">
    <source>
        <dbReference type="ARBA" id="ARBA00022769"/>
    </source>
</evidence>
<dbReference type="Gene3D" id="3.30.420.340">
    <property type="entry name" value="UvrC, RNAse H endonuclease domain"/>
    <property type="match status" value="1"/>
</dbReference>
<comment type="subcellular location">
    <subcellularLocation>
        <location evidence="6">Cytoplasm</location>
    </subcellularLocation>
</comment>
<evidence type="ECO:0000256" key="6">
    <source>
        <dbReference type="HAMAP-Rule" id="MF_00203"/>
    </source>
</evidence>
<dbReference type="GO" id="GO:0005737">
    <property type="term" value="C:cytoplasm"/>
    <property type="evidence" value="ECO:0007669"/>
    <property type="project" value="UniProtKB-SubCell"/>
</dbReference>
<dbReference type="GO" id="GO:0009380">
    <property type="term" value="C:excinuclease repair complex"/>
    <property type="evidence" value="ECO:0007669"/>
    <property type="project" value="InterPro"/>
</dbReference>
<keyword evidence="2 6" id="KW-0227">DNA damage</keyword>
<dbReference type="InterPro" id="IPR036876">
    <property type="entry name" value="UVR_dom_sf"/>
</dbReference>
<dbReference type="SUPFAM" id="SSF82771">
    <property type="entry name" value="GIY-YIG endonuclease"/>
    <property type="match status" value="1"/>
</dbReference>
<dbReference type="HAMAP" id="MF_00203">
    <property type="entry name" value="UvrC"/>
    <property type="match status" value="1"/>
</dbReference>
<evidence type="ECO:0000259" key="8">
    <source>
        <dbReference type="PROSITE" id="PS50151"/>
    </source>
</evidence>
<dbReference type="GO" id="GO:0009381">
    <property type="term" value="F:excinuclease ABC activity"/>
    <property type="evidence" value="ECO:0007669"/>
    <property type="project" value="UniProtKB-UniRule"/>
</dbReference>
<organism evidence="11 12">
    <name type="scientific">Cellulomonas fimi</name>
    <dbReference type="NCBI Taxonomy" id="1708"/>
    <lineage>
        <taxon>Bacteria</taxon>
        <taxon>Bacillati</taxon>
        <taxon>Actinomycetota</taxon>
        <taxon>Actinomycetes</taxon>
        <taxon>Micrococcales</taxon>
        <taxon>Cellulomonadaceae</taxon>
        <taxon>Cellulomonas</taxon>
    </lineage>
</organism>
<dbReference type="AlphaFoldDB" id="A0A7Y0LZV3"/>
<comment type="caution">
    <text evidence="11">The sequence shown here is derived from an EMBL/GenBank/DDBJ whole genome shotgun (WGS) entry which is preliminary data.</text>
</comment>
<dbReference type="Pfam" id="PF01541">
    <property type="entry name" value="GIY-YIG"/>
    <property type="match status" value="1"/>
</dbReference>
<evidence type="ECO:0000256" key="1">
    <source>
        <dbReference type="ARBA" id="ARBA00022490"/>
    </source>
</evidence>
<dbReference type="InterPro" id="IPR000305">
    <property type="entry name" value="GIY-YIG_endonuc"/>
</dbReference>
<reference evidence="11 12" key="1">
    <citation type="submission" date="2020-04" db="EMBL/GenBank/DDBJ databases">
        <title>Sequencing and Assembly of C. fimi.</title>
        <authorList>
            <person name="Ramsey A.R."/>
        </authorList>
    </citation>
    <scope>NUCLEOTIDE SEQUENCE [LARGE SCALE GENOMIC DNA]</scope>
    <source>
        <strain evidence="11 12">SB</strain>
    </source>
</reference>
<dbReference type="InterPro" id="IPR035901">
    <property type="entry name" value="GIY-YIG_endonuc_sf"/>
</dbReference>
<dbReference type="InterPro" id="IPR003583">
    <property type="entry name" value="Hlx-hairpin-Hlx_DNA-bd_motif"/>
</dbReference>
<dbReference type="Gene3D" id="4.10.860.10">
    <property type="entry name" value="UVR domain"/>
    <property type="match status" value="1"/>
</dbReference>
<dbReference type="InterPro" id="IPR038476">
    <property type="entry name" value="UvrC_RNase_H_dom_sf"/>
</dbReference>
<dbReference type="NCBIfam" id="NF001824">
    <property type="entry name" value="PRK00558.1-5"/>
    <property type="match status" value="1"/>
</dbReference>
<proteinExistence type="inferred from homology"/>
<dbReference type="GO" id="GO:0003677">
    <property type="term" value="F:DNA binding"/>
    <property type="evidence" value="ECO:0007669"/>
    <property type="project" value="UniProtKB-UniRule"/>
</dbReference>
<sequence>MADPATYRPAPGQVPDSPGVYRFRDEHGRVLYVGKAKNLRSRLGSYFQDLAALHPRTQSMVTSAASVEWTVVGTEVEALALEYSWIKEFDPRFNVKYRDDKSYPYLAVTLADTFPRVQVMRGAKRPGTRYFGPYAHAWAIRETVDLLLRVFPVRTCSAGVFKRAHQQGRPCLLGYIDKCSAPCVGRISPEDHHALAEDFCAFMAGDTARFTRRLTERMREAAASLDYEQAARLRDDIGALERATEKNAVVLKDGTDADIFALVGDDLEAAVQVFHVRDGRIRGQRGWVVEKVEDVTDGELVEHLLQQVYGAEEAALGRAGSRSRGEPAARSLAGSGAVPREVLVPVLPPDVAQLGEWLAGLRGSRVDIRVPQRGDKRELAETVRRNAEHALALHRTKRAGDLTTRSQALREIQEALGLTSAPLRIECYDISTTQGTHQMASMVVFEDGLPRKSEYRTFAVRGADGTGARDDTAAMHEVITRRFRRYLAEQSESGDLELDGGPGEARSPGTSGAVPPEVGGRPSRFAYPPHLVVVDGGPPQVAAAARALAELGVDDVALCGLAKRLEEVWLPGEDYPVILERSSEGLYLLQRVRDEAHRFAITAHRRRRSKAMTVSALDDVPGLGPARSRALLTHFGSLKRLRAASVEEIASVPGMGERTAAAVVAALGGTPAATGPDADRREVPGMLEA</sequence>
<dbReference type="EMBL" id="JABCJJ010000019">
    <property type="protein sequence ID" value="NMR20915.1"/>
    <property type="molecule type" value="Genomic_DNA"/>
</dbReference>
<protein>
    <recommendedName>
        <fullName evidence="6">UvrABC system protein C</fullName>
        <shortName evidence="6">Protein UvrC</shortName>
    </recommendedName>
    <alternativeName>
        <fullName evidence="6">Excinuclease ABC subunit C</fullName>
    </alternativeName>
</protein>
<evidence type="ECO:0000259" key="9">
    <source>
        <dbReference type="PROSITE" id="PS50164"/>
    </source>
</evidence>
<evidence type="ECO:0000313" key="11">
    <source>
        <dbReference type="EMBL" id="NMR20915.1"/>
    </source>
</evidence>
<feature type="region of interest" description="Disordered" evidence="7">
    <location>
        <begin position="669"/>
        <end position="689"/>
    </location>
</feature>
<dbReference type="InterPro" id="IPR004791">
    <property type="entry name" value="UvrC"/>
</dbReference>
<dbReference type="RefSeq" id="WP_169325294.1">
    <property type="nucleotide sequence ID" value="NZ_JABCJJ010000019.1"/>
</dbReference>
<dbReference type="InterPro" id="IPR010994">
    <property type="entry name" value="RuvA_2-like"/>
</dbReference>
<keyword evidence="3 6" id="KW-0228">DNA excision</keyword>
<evidence type="ECO:0000313" key="12">
    <source>
        <dbReference type="Proteomes" id="UP000562124"/>
    </source>
</evidence>
<evidence type="ECO:0000259" key="10">
    <source>
        <dbReference type="PROSITE" id="PS50165"/>
    </source>
</evidence>
<keyword evidence="5 6" id="KW-0234">DNA repair</keyword>
<dbReference type="Pfam" id="PF02151">
    <property type="entry name" value="UVR"/>
    <property type="match status" value="1"/>
</dbReference>
<dbReference type="GO" id="GO:0006289">
    <property type="term" value="P:nucleotide-excision repair"/>
    <property type="evidence" value="ECO:0007669"/>
    <property type="project" value="UniProtKB-UniRule"/>
</dbReference>
<dbReference type="InterPro" id="IPR001162">
    <property type="entry name" value="UvrC_RNase_H_dom"/>
</dbReference>
<dbReference type="PANTHER" id="PTHR30562:SF1">
    <property type="entry name" value="UVRABC SYSTEM PROTEIN C"/>
    <property type="match status" value="1"/>
</dbReference>
<dbReference type="PANTHER" id="PTHR30562">
    <property type="entry name" value="UVRC/OXIDOREDUCTASE"/>
    <property type="match status" value="1"/>
</dbReference>
<dbReference type="InterPro" id="IPR047296">
    <property type="entry name" value="GIY-YIG_UvrC_Cho"/>
</dbReference>
<dbReference type="PROSITE" id="PS50164">
    <property type="entry name" value="GIY_YIG"/>
    <property type="match status" value="1"/>
</dbReference>
<keyword evidence="6" id="KW-0742">SOS response</keyword>
<dbReference type="SUPFAM" id="SSF46600">
    <property type="entry name" value="C-terminal UvrC-binding domain of UvrB"/>
    <property type="match status" value="1"/>
</dbReference>
<feature type="region of interest" description="Disordered" evidence="7">
    <location>
        <begin position="491"/>
        <end position="521"/>
    </location>
</feature>
<gene>
    <name evidence="6 11" type="primary">uvrC</name>
    <name evidence="11" type="ORF">HIR71_11915</name>
</gene>
<dbReference type="Gene3D" id="3.40.1440.10">
    <property type="entry name" value="GIY-YIG endonuclease"/>
    <property type="match status" value="1"/>
</dbReference>
<feature type="domain" description="UvrC family homology region profile" evidence="10">
    <location>
        <begin position="259"/>
        <end position="548"/>
    </location>
</feature>
<comment type="similarity">
    <text evidence="6">Belongs to the UvrC family.</text>
</comment>
<dbReference type="SMART" id="SM00465">
    <property type="entry name" value="GIYc"/>
    <property type="match status" value="1"/>
</dbReference>
<dbReference type="SUPFAM" id="SSF47781">
    <property type="entry name" value="RuvA domain 2-like"/>
    <property type="match status" value="1"/>
</dbReference>
<dbReference type="NCBIfam" id="TIGR00194">
    <property type="entry name" value="uvrC"/>
    <property type="match status" value="1"/>
</dbReference>
<dbReference type="PROSITE" id="PS50165">
    <property type="entry name" value="UVRC"/>
    <property type="match status" value="1"/>
</dbReference>
<dbReference type="CDD" id="cd10434">
    <property type="entry name" value="GIY-YIG_UvrC_Cho"/>
    <property type="match status" value="1"/>
</dbReference>
<dbReference type="Pfam" id="PF14520">
    <property type="entry name" value="HHH_5"/>
    <property type="match status" value="1"/>
</dbReference>
<dbReference type="Gene3D" id="1.10.150.20">
    <property type="entry name" value="5' to 3' exonuclease, C-terminal subdomain"/>
    <property type="match status" value="1"/>
</dbReference>
<keyword evidence="4 6" id="KW-0267">Excision nuclease</keyword>
<dbReference type="Pfam" id="PF22920">
    <property type="entry name" value="UvrC_RNaseH"/>
    <property type="match status" value="1"/>
</dbReference>
<evidence type="ECO:0000256" key="4">
    <source>
        <dbReference type="ARBA" id="ARBA00022881"/>
    </source>
</evidence>
<feature type="domain" description="GIY-YIG" evidence="9">
    <location>
        <begin position="16"/>
        <end position="95"/>
    </location>
</feature>
<dbReference type="Proteomes" id="UP000562124">
    <property type="component" value="Unassembled WGS sequence"/>
</dbReference>
<dbReference type="FunFam" id="3.40.1440.10:FF:000001">
    <property type="entry name" value="UvrABC system protein C"/>
    <property type="match status" value="1"/>
</dbReference>
<comment type="subunit">
    <text evidence="6">Interacts with UvrB in an incision complex.</text>
</comment>
<evidence type="ECO:0000256" key="5">
    <source>
        <dbReference type="ARBA" id="ARBA00023204"/>
    </source>
</evidence>
<keyword evidence="1 6" id="KW-0963">Cytoplasm</keyword>
<evidence type="ECO:0000256" key="2">
    <source>
        <dbReference type="ARBA" id="ARBA00022763"/>
    </source>
</evidence>
<dbReference type="PROSITE" id="PS50151">
    <property type="entry name" value="UVR"/>
    <property type="match status" value="1"/>
</dbReference>
<evidence type="ECO:0000256" key="7">
    <source>
        <dbReference type="SAM" id="MobiDB-lite"/>
    </source>
</evidence>
<dbReference type="InterPro" id="IPR001943">
    <property type="entry name" value="UVR_dom"/>
</dbReference>
<feature type="domain" description="UVR" evidence="8">
    <location>
        <begin position="208"/>
        <end position="243"/>
    </location>
</feature>
<dbReference type="InterPro" id="IPR050066">
    <property type="entry name" value="UvrABC_protein_C"/>
</dbReference>